<sequence>MVFRFASVEVYKPDYYPTYLSGGGIMFVSSAIPKIIDVLRFDDPYFSVDDAFISGVLAERANIPRICLKSFLFGYSGLTSCWPSPPLAIIEVGAPNELAAVIDKVKTGMATCNETDYHQ</sequence>
<keyword evidence="8" id="KW-0333">Golgi apparatus</keyword>
<evidence type="ECO:0000313" key="11">
    <source>
        <dbReference type="Proteomes" id="UP000267096"/>
    </source>
</evidence>
<dbReference type="AlphaFoldDB" id="A0A0M3K528"/>
<dbReference type="GO" id="GO:0016758">
    <property type="term" value="F:hexosyltransferase activity"/>
    <property type="evidence" value="ECO:0007669"/>
    <property type="project" value="InterPro"/>
</dbReference>
<dbReference type="Pfam" id="PF01762">
    <property type="entry name" value="Galactosyl_T"/>
    <property type="match status" value="1"/>
</dbReference>
<dbReference type="EMBL" id="UYRR01032349">
    <property type="protein sequence ID" value="VDK55301.1"/>
    <property type="molecule type" value="Genomic_DNA"/>
</dbReference>
<evidence type="ECO:0000313" key="12">
    <source>
        <dbReference type="WBParaSite" id="ASIM_0001606901-mRNA-1"/>
    </source>
</evidence>
<evidence type="ECO:0000256" key="2">
    <source>
        <dbReference type="ARBA" id="ARBA00008661"/>
    </source>
</evidence>
<name>A0A0M3K528_ANISI</name>
<organism evidence="12">
    <name type="scientific">Anisakis simplex</name>
    <name type="common">Herring worm</name>
    <dbReference type="NCBI Taxonomy" id="6269"/>
    <lineage>
        <taxon>Eukaryota</taxon>
        <taxon>Metazoa</taxon>
        <taxon>Ecdysozoa</taxon>
        <taxon>Nematoda</taxon>
        <taxon>Chromadorea</taxon>
        <taxon>Rhabditida</taxon>
        <taxon>Spirurina</taxon>
        <taxon>Ascaridomorpha</taxon>
        <taxon>Ascaridoidea</taxon>
        <taxon>Anisakidae</taxon>
        <taxon>Anisakis</taxon>
        <taxon>Anisakis simplex complex</taxon>
    </lineage>
</organism>
<evidence type="ECO:0000256" key="4">
    <source>
        <dbReference type="ARBA" id="ARBA00022679"/>
    </source>
</evidence>
<gene>
    <name evidence="10" type="ORF">ASIM_LOCUS15476</name>
</gene>
<comment type="subcellular location">
    <subcellularLocation>
        <location evidence="1">Golgi apparatus membrane</location>
        <topology evidence="1">Single-pass type II membrane protein</topology>
    </subcellularLocation>
</comment>
<reference evidence="10 11" key="2">
    <citation type="submission" date="2018-11" db="EMBL/GenBank/DDBJ databases">
        <authorList>
            <consortium name="Pathogen Informatics"/>
        </authorList>
    </citation>
    <scope>NUCLEOTIDE SEQUENCE [LARGE SCALE GENOMIC DNA]</scope>
</reference>
<reference evidence="12" key="1">
    <citation type="submission" date="2017-02" db="UniProtKB">
        <authorList>
            <consortium name="WormBaseParasite"/>
        </authorList>
    </citation>
    <scope>IDENTIFICATION</scope>
</reference>
<dbReference type="WBParaSite" id="ASIM_0001606901-mRNA-1">
    <property type="protein sequence ID" value="ASIM_0001606901-mRNA-1"/>
    <property type="gene ID" value="ASIM_0001606901"/>
</dbReference>
<keyword evidence="5" id="KW-0812">Transmembrane</keyword>
<evidence type="ECO:0000256" key="5">
    <source>
        <dbReference type="ARBA" id="ARBA00022692"/>
    </source>
</evidence>
<protein>
    <submittedName>
        <fullName evidence="12">Hexosyltransferase</fullName>
    </submittedName>
</protein>
<keyword evidence="6" id="KW-0735">Signal-anchor</keyword>
<evidence type="ECO:0000256" key="9">
    <source>
        <dbReference type="ARBA" id="ARBA00023136"/>
    </source>
</evidence>
<keyword evidence="3" id="KW-0328">Glycosyltransferase</keyword>
<keyword evidence="9" id="KW-0472">Membrane</keyword>
<proteinExistence type="inferred from homology"/>
<dbReference type="GO" id="GO:0000139">
    <property type="term" value="C:Golgi membrane"/>
    <property type="evidence" value="ECO:0007669"/>
    <property type="project" value="UniProtKB-SubCell"/>
</dbReference>
<keyword evidence="7" id="KW-1133">Transmembrane helix</keyword>
<dbReference type="InterPro" id="IPR002659">
    <property type="entry name" value="Glyco_trans_31"/>
</dbReference>
<keyword evidence="11" id="KW-1185">Reference proteome</keyword>
<evidence type="ECO:0000256" key="6">
    <source>
        <dbReference type="ARBA" id="ARBA00022968"/>
    </source>
</evidence>
<dbReference type="OrthoDB" id="115198at2759"/>
<evidence type="ECO:0000256" key="8">
    <source>
        <dbReference type="ARBA" id="ARBA00023034"/>
    </source>
</evidence>
<keyword evidence="4" id="KW-0808">Transferase</keyword>
<dbReference type="Proteomes" id="UP000267096">
    <property type="component" value="Unassembled WGS sequence"/>
</dbReference>
<evidence type="ECO:0000256" key="1">
    <source>
        <dbReference type="ARBA" id="ARBA00004323"/>
    </source>
</evidence>
<comment type="similarity">
    <text evidence="2">Belongs to the glycosyltransferase 31 family.</text>
</comment>
<evidence type="ECO:0000256" key="3">
    <source>
        <dbReference type="ARBA" id="ARBA00022676"/>
    </source>
</evidence>
<evidence type="ECO:0000313" key="10">
    <source>
        <dbReference type="EMBL" id="VDK55301.1"/>
    </source>
</evidence>
<evidence type="ECO:0000256" key="7">
    <source>
        <dbReference type="ARBA" id="ARBA00022989"/>
    </source>
</evidence>
<accession>A0A0M3K528</accession>